<gene>
    <name evidence="2" type="ORF">Sangu_1700600</name>
</gene>
<protein>
    <submittedName>
        <fullName evidence="2">Retrovirus-related Pol polyprotein from transposon RE1</fullName>
    </submittedName>
</protein>
<feature type="domain" description="Reverse transcriptase Ty1/copia-type" evidence="1">
    <location>
        <begin position="9"/>
        <end position="111"/>
    </location>
</feature>
<evidence type="ECO:0000313" key="2">
    <source>
        <dbReference type="EMBL" id="KAL0331551.1"/>
    </source>
</evidence>
<dbReference type="SUPFAM" id="SSF56672">
    <property type="entry name" value="DNA/RNA polymerases"/>
    <property type="match status" value="1"/>
</dbReference>
<reference evidence="2" key="1">
    <citation type="submission" date="2020-06" db="EMBL/GenBank/DDBJ databases">
        <authorList>
            <person name="Li T."/>
            <person name="Hu X."/>
            <person name="Zhang T."/>
            <person name="Song X."/>
            <person name="Zhang H."/>
            <person name="Dai N."/>
            <person name="Sheng W."/>
            <person name="Hou X."/>
            <person name="Wei L."/>
        </authorList>
    </citation>
    <scope>NUCLEOTIDE SEQUENCE</scope>
    <source>
        <strain evidence="2">G01</strain>
        <tissue evidence="2">Leaf</tissue>
    </source>
</reference>
<evidence type="ECO:0000259" key="1">
    <source>
        <dbReference type="Pfam" id="PF07727"/>
    </source>
</evidence>
<name>A0AAW2MM39_9LAMI</name>
<dbReference type="AlphaFoldDB" id="A0AAW2MM39"/>
<accession>A0AAW2MM39</accession>
<sequence>MPLFPRKHTRTSSEGSVDKYTARLVAKRYNQIEGIDYIDSFKPVAKVVTVRLLLAGAVSKTWLLHHVDLNNAFLRGFLEEDIYMPPPEGYNVLKGHVCKLKTSLCGLKQASSPSASGLTILYVYVDDILIAEELETCIQEVKTYLNNIFTIKDLGVAKHYLGLEIARSAQGIAVSQTKYIRDLLTDDGMTQAKPATTPLPNGIKFFVGTGQMLSNHEYYRRLVSGILYLDYT</sequence>
<reference evidence="2" key="2">
    <citation type="journal article" date="2024" name="Plant">
        <title>Genomic evolution and insights into agronomic trait innovations of Sesamum species.</title>
        <authorList>
            <person name="Miao H."/>
            <person name="Wang L."/>
            <person name="Qu L."/>
            <person name="Liu H."/>
            <person name="Sun Y."/>
            <person name="Le M."/>
            <person name="Wang Q."/>
            <person name="Wei S."/>
            <person name="Zheng Y."/>
            <person name="Lin W."/>
            <person name="Duan Y."/>
            <person name="Cao H."/>
            <person name="Xiong S."/>
            <person name="Wang X."/>
            <person name="Wei L."/>
            <person name="Li C."/>
            <person name="Ma Q."/>
            <person name="Ju M."/>
            <person name="Zhao R."/>
            <person name="Li G."/>
            <person name="Mu C."/>
            <person name="Tian Q."/>
            <person name="Mei H."/>
            <person name="Zhang T."/>
            <person name="Gao T."/>
            <person name="Zhang H."/>
        </authorList>
    </citation>
    <scope>NUCLEOTIDE SEQUENCE</scope>
    <source>
        <strain evidence="2">G01</strain>
    </source>
</reference>
<feature type="domain" description="Reverse transcriptase Ty1/copia-type" evidence="1">
    <location>
        <begin position="119"/>
        <end position="199"/>
    </location>
</feature>
<comment type="caution">
    <text evidence="2">The sequence shown here is derived from an EMBL/GenBank/DDBJ whole genome shotgun (WGS) entry which is preliminary data.</text>
</comment>
<dbReference type="Pfam" id="PF07727">
    <property type="entry name" value="RVT_2"/>
    <property type="match status" value="2"/>
</dbReference>
<organism evidence="2">
    <name type="scientific">Sesamum angustifolium</name>
    <dbReference type="NCBI Taxonomy" id="2727405"/>
    <lineage>
        <taxon>Eukaryota</taxon>
        <taxon>Viridiplantae</taxon>
        <taxon>Streptophyta</taxon>
        <taxon>Embryophyta</taxon>
        <taxon>Tracheophyta</taxon>
        <taxon>Spermatophyta</taxon>
        <taxon>Magnoliopsida</taxon>
        <taxon>eudicotyledons</taxon>
        <taxon>Gunneridae</taxon>
        <taxon>Pentapetalae</taxon>
        <taxon>asterids</taxon>
        <taxon>lamiids</taxon>
        <taxon>Lamiales</taxon>
        <taxon>Pedaliaceae</taxon>
        <taxon>Sesamum</taxon>
    </lineage>
</organism>
<dbReference type="InterPro" id="IPR043502">
    <property type="entry name" value="DNA/RNA_pol_sf"/>
</dbReference>
<proteinExistence type="predicted"/>
<dbReference type="EMBL" id="JACGWK010000010">
    <property type="protein sequence ID" value="KAL0331551.1"/>
    <property type="molecule type" value="Genomic_DNA"/>
</dbReference>
<dbReference type="InterPro" id="IPR013103">
    <property type="entry name" value="RVT_2"/>
</dbReference>